<proteinExistence type="predicted"/>
<dbReference type="FunFam" id="3.80.10.10:FF:000024">
    <property type="entry name" value="Somatic embryogenesis receptor kinase 1"/>
    <property type="match status" value="1"/>
</dbReference>
<evidence type="ECO:0000313" key="6">
    <source>
        <dbReference type="Proteomes" id="UP000626092"/>
    </source>
</evidence>
<keyword evidence="1" id="KW-0433">Leucine-rich repeat</keyword>
<dbReference type="Proteomes" id="UP000626092">
    <property type="component" value="Unassembled WGS sequence"/>
</dbReference>
<comment type="caution">
    <text evidence="5">The sequence shown here is derived from an EMBL/GenBank/DDBJ whole genome shotgun (WGS) entry which is preliminary data.</text>
</comment>
<sequence>MPQSDMIKYPFDLPVIYYSCSMRSQTLIFVVFALAVVTAECNSEVDGLYAWKIVLVDPNNVLQSWDPTVKSPCTWFHITCNSLNSVVRVDLGDAGLSGPLVPHLGDLDSLQYLEVYGNNLSGSIPRELGKLFHLISLDLYNNQLSGHIPPTLGKLKSLKFMNVSDNQLAGSVQHHTNITGIPWLFLNGSQ</sequence>
<dbReference type="Gene3D" id="3.80.10.10">
    <property type="entry name" value="Ribonuclease Inhibitor"/>
    <property type="match status" value="1"/>
</dbReference>
<protein>
    <recommendedName>
        <fullName evidence="4">Leucine-rich repeat-containing N-terminal plant-type domain-containing protein</fullName>
    </recommendedName>
</protein>
<dbReference type="InterPro" id="IPR032675">
    <property type="entry name" value="LRR_dom_sf"/>
</dbReference>
<feature type="domain" description="Leucine-rich repeat-containing N-terminal plant-type" evidence="4">
    <location>
        <begin position="42"/>
        <end position="81"/>
    </location>
</feature>
<dbReference type="EMBL" id="WJXA01000012">
    <property type="protein sequence ID" value="KAF7124118.1"/>
    <property type="molecule type" value="Genomic_DNA"/>
</dbReference>
<keyword evidence="2" id="KW-0732">Signal</keyword>
<evidence type="ECO:0000256" key="3">
    <source>
        <dbReference type="ARBA" id="ARBA00022737"/>
    </source>
</evidence>
<dbReference type="InterPro" id="IPR001611">
    <property type="entry name" value="Leu-rich_rpt"/>
</dbReference>
<accession>A0A834G3J7</accession>
<evidence type="ECO:0000259" key="4">
    <source>
        <dbReference type="Pfam" id="PF08263"/>
    </source>
</evidence>
<organism evidence="5 6">
    <name type="scientific">Rhododendron simsii</name>
    <name type="common">Sims's rhododendron</name>
    <dbReference type="NCBI Taxonomy" id="118357"/>
    <lineage>
        <taxon>Eukaryota</taxon>
        <taxon>Viridiplantae</taxon>
        <taxon>Streptophyta</taxon>
        <taxon>Embryophyta</taxon>
        <taxon>Tracheophyta</taxon>
        <taxon>Spermatophyta</taxon>
        <taxon>Magnoliopsida</taxon>
        <taxon>eudicotyledons</taxon>
        <taxon>Gunneridae</taxon>
        <taxon>Pentapetalae</taxon>
        <taxon>asterids</taxon>
        <taxon>Ericales</taxon>
        <taxon>Ericaceae</taxon>
        <taxon>Ericoideae</taxon>
        <taxon>Rhodoreae</taxon>
        <taxon>Rhododendron</taxon>
    </lineage>
</organism>
<dbReference type="PANTHER" id="PTHR47988">
    <property type="entry name" value="SOMATIC EMBRYOGENESIS RECEPTOR KINASE 1"/>
    <property type="match status" value="1"/>
</dbReference>
<reference evidence="5" key="1">
    <citation type="submission" date="2019-11" db="EMBL/GenBank/DDBJ databases">
        <authorList>
            <person name="Liu Y."/>
            <person name="Hou J."/>
            <person name="Li T.-Q."/>
            <person name="Guan C.-H."/>
            <person name="Wu X."/>
            <person name="Wu H.-Z."/>
            <person name="Ling F."/>
            <person name="Zhang R."/>
            <person name="Shi X.-G."/>
            <person name="Ren J.-P."/>
            <person name="Chen E.-F."/>
            <person name="Sun J.-M."/>
        </authorList>
    </citation>
    <scope>NUCLEOTIDE SEQUENCE</scope>
    <source>
        <strain evidence="5">Adult_tree_wgs_1</strain>
        <tissue evidence="5">Leaves</tissue>
    </source>
</reference>
<evidence type="ECO:0000313" key="5">
    <source>
        <dbReference type="EMBL" id="KAF7124118.1"/>
    </source>
</evidence>
<dbReference type="Pfam" id="PF00560">
    <property type="entry name" value="LRR_1"/>
    <property type="match status" value="2"/>
</dbReference>
<dbReference type="Pfam" id="PF08263">
    <property type="entry name" value="LRRNT_2"/>
    <property type="match status" value="1"/>
</dbReference>
<dbReference type="InterPro" id="IPR013210">
    <property type="entry name" value="LRR_N_plant-typ"/>
</dbReference>
<evidence type="ECO:0000256" key="2">
    <source>
        <dbReference type="ARBA" id="ARBA00022729"/>
    </source>
</evidence>
<dbReference type="AlphaFoldDB" id="A0A834G3J7"/>
<keyword evidence="6" id="KW-1185">Reference proteome</keyword>
<gene>
    <name evidence="5" type="ORF">RHSIM_Rhsim12G0097600</name>
</gene>
<evidence type="ECO:0000256" key="1">
    <source>
        <dbReference type="ARBA" id="ARBA00022614"/>
    </source>
</evidence>
<name>A0A834G3J7_RHOSS</name>
<keyword evidence="3" id="KW-0677">Repeat</keyword>
<dbReference type="SUPFAM" id="SSF52058">
    <property type="entry name" value="L domain-like"/>
    <property type="match status" value="1"/>
</dbReference>
<dbReference type="OrthoDB" id="406235at2759"/>